<proteinExistence type="predicted"/>
<sequence length="100" mass="11232">MASSTSDDDFITVVCSNPNPIQANTTSTDIEILISVTNIPRWDLPSILCHQTVKVQAHRNRCVVANSTLIVFQWPPKWELQVINFDHFLLVKLNSTKPGT</sequence>
<evidence type="ECO:0000313" key="2">
    <source>
        <dbReference type="EMBL" id="CAB4312979.1"/>
    </source>
</evidence>
<accession>A0A6J5V5C5</accession>
<reference evidence="4" key="1">
    <citation type="journal article" date="2020" name="Genome Biol.">
        <title>Gamete binning: chromosome-level and haplotype-resolved genome assembly enabled by high-throughput single-cell sequencing of gamete genomes.</title>
        <authorList>
            <person name="Campoy J.A."/>
            <person name="Sun H."/>
            <person name="Goel M."/>
            <person name="Jiao W.-B."/>
            <person name="Folz-Donahue K."/>
            <person name="Wang N."/>
            <person name="Rubio M."/>
            <person name="Liu C."/>
            <person name="Kukat C."/>
            <person name="Ruiz D."/>
            <person name="Huettel B."/>
            <person name="Schneeberger K."/>
        </authorList>
    </citation>
    <scope>NUCLEOTIDE SEQUENCE [LARGE SCALE GENOMIC DNA]</scope>
    <source>
        <strain evidence="4">cv. Rojo Pasion</strain>
    </source>
</reference>
<dbReference type="Proteomes" id="UP000507222">
    <property type="component" value="Unassembled WGS sequence"/>
</dbReference>
<reference evidence="1 3" key="2">
    <citation type="submission" date="2020-05" db="EMBL/GenBank/DDBJ databases">
        <authorList>
            <person name="Campoy J."/>
            <person name="Schneeberger K."/>
            <person name="Spophaly S."/>
        </authorList>
    </citation>
    <scope>NUCLEOTIDE SEQUENCE [LARGE SCALE GENOMIC DNA]</scope>
    <source>
        <strain evidence="1">PruArmRojPasFocal</strain>
    </source>
</reference>
<protein>
    <submittedName>
        <fullName evidence="1">Uncharacterized protein</fullName>
    </submittedName>
</protein>
<dbReference type="AlphaFoldDB" id="A0A6J5V5C5"/>
<evidence type="ECO:0000313" key="1">
    <source>
        <dbReference type="EMBL" id="CAB4282565.1"/>
    </source>
</evidence>
<evidence type="ECO:0000313" key="3">
    <source>
        <dbReference type="Proteomes" id="UP000507222"/>
    </source>
</evidence>
<gene>
    <name evidence="1" type="ORF">CURHAP_LOCUS36098</name>
    <name evidence="2" type="ORF">ORAREDHAP_LOCUS35711</name>
</gene>
<dbReference type="OrthoDB" id="775260at2759"/>
<dbReference type="EMBL" id="CAEKDK010000006">
    <property type="protein sequence ID" value="CAB4282565.1"/>
    <property type="molecule type" value="Genomic_DNA"/>
</dbReference>
<name>A0A6J5V5C5_PRUAR</name>
<keyword evidence="4" id="KW-1185">Reference proteome</keyword>
<evidence type="ECO:0000313" key="4">
    <source>
        <dbReference type="Proteomes" id="UP000507245"/>
    </source>
</evidence>
<dbReference type="Proteomes" id="UP000507245">
    <property type="component" value="Unassembled WGS sequence"/>
</dbReference>
<dbReference type="EMBL" id="CAEKKB010000006">
    <property type="protein sequence ID" value="CAB4312979.1"/>
    <property type="molecule type" value="Genomic_DNA"/>
</dbReference>
<organism evidence="1 3">
    <name type="scientific">Prunus armeniaca</name>
    <name type="common">Apricot</name>
    <name type="synonym">Armeniaca vulgaris</name>
    <dbReference type="NCBI Taxonomy" id="36596"/>
    <lineage>
        <taxon>Eukaryota</taxon>
        <taxon>Viridiplantae</taxon>
        <taxon>Streptophyta</taxon>
        <taxon>Embryophyta</taxon>
        <taxon>Tracheophyta</taxon>
        <taxon>Spermatophyta</taxon>
        <taxon>Magnoliopsida</taxon>
        <taxon>eudicotyledons</taxon>
        <taxon>Gunneridae</taxon>
        <taxon>Pentapetalae</taxon>
        <taxon>rosids</taxon>
        <taxon>fabids</taxon>
        <taxon>Rosales</taxon>
        <taxon>Rosaceae</taxon>
        <taxon>Amygdaloideae</taxon>
        <taxon>Amygdaleae</taxon>
        <taxon>Prunus</taxon>
    </lineage>
</organism>